<gene>
    <name evidence="1" type="ORF">JM949_24885</name>
</gene>
<dbReference type="Proteomes" id="UP000622245">
    <property type="component" value="Unassembled WGS sequence"/>
</dbReference>
<sequence length="47" mass="5529">MIGAIRPGPRRRVLDVLRERCRRTRADLCHEPHPTLRLPVIMEVSVR</sequence>
<dbReference type="RefSeq" id="WP_203150717.1">
    <property type="nucleotide sequence ID" value="NZ_JAEVHL010000162.1"/>
</dbReference>
<keyword evidence="2" id="KW-1185">Reference proteome</keyword>
<dbReference type="EMBL" id="JAEVHL010000162">
    <property type="protein sequence ID" value="MBM0278340.1"/>
    <property type="molecule type" value="Genomic_DNA"/>
</dbReference>
<organism evidence="1 2">
    <name type="scientific">Micromonospora tarensis</name>
    <dbReference type="NCBI Taxonomy" id="2806100"/>
    <lineage>
        <taxon>Bacteria</taxon>
        <taxon>Bacillati</taxon>
        <taxon>Actinomycetota</taxon>
        <taxon>Actinomycetes</taxon>
        <taxon>Micromonosporales</taxon>
        <taxon>Micromonosporaceae</taxon>
        <taxon>Micromonospora</taxon>
    </lineage>
</organism>
<reference evidence="1 2" key="1">
    <citation type="submission" date="2021-01" db="EMBL/GenBank/DDBJ databases">
        <title>Draft genome sequence of Micromonospora sp. strain STR1s_6.</title>
        <authorList>
            <person name="Karlyshev A."/>
            <person name="Jawad R."/>
        </authorList>
    </citation>
    <scope>NUCLEOTIDE SEQUENCE [LARGE SCALE GENOMIC DNA]</scope>
    <source>
        <strain evidence="1 2">STR1S-6</strain>
    </source>
</reference>
<proteinExistence type="predicted"/>
<accession>A0ABS1YLM8</accession>
<protein>
    <submittedName>
        <fullName evidence="1">Uncharacterized protein</fullName>
    </submittedName>
</protein>
<evidence type="ECO:0000313" key="1">
    <source>
        <dbReference type="EMBL" id="MBM0278340.1"/>
    </source>
</evidence>
<name>A0ABS1YLM8_9ACTN</name>
<comment type="caution">
    <text evidence="1">The sequence shown here is derived from an EMBL/GenBank/DDBJ whole genome shotgun (WGS) entry which is preliminary data.</text>
</comment>
<evidence type="ECO:0000313" key="2">
    <source>
        <dbReference type="Proteomes" id="UP000622245"/>
    </source>
</evidence>